<gene>
    <name evidence="1" type="ORF">EVAR_26884_1</name>
</gene>
<accession>A0A4C1VZF4</accession>
<evidence type="ECO:0000313" key="2">
    <source>
        <dbReference type="Proteomes" id="UP000299102"/>
    </source>
</evidence>
<evidence type="ECO:0000313" key="1">
    <source>
        <dbReference type="EMBL" id="GBP43205.1"/>
    </source>
</evidence>
<protein>
    <submittedName>
        <fullName evidence="1">Uncharacterized protein</fullName>
    </submittedName>
</protein>
<proteinExistence type="predicted"/>
<sequence>MDFGLGCNDLDEAGLFDNWKYHAAICRIKLYTVHYFNDKSDLNIVVTEIKRLGLSDPPLWSAAARRLQASVVTNTETTCGTHNLAYFPTHEAHGSHLTQILVNSAEVI</sequence>
<dbReference type="Proteomes" id="UP000299102">
    <property type="component" value="Unassembled WGS sequence"/>
</dbReference>
<dbReference type="AlphaFoldDB" id="A0A4C1VZF4"/>
<organism evidence="1 2">
    <name type="scientific">Eumeta variegata</name>
    <name type="common">Bagworm moth</name>
    <name type="synonym">Eumeta japonica</name>
    <dbReference type="NCBI Taxonomy" id="151549"/>
    <lineage>
        <taxon>Eukaryota</taxon>
        <taxon>Metazoa</taxon>
        <taxon>Ecdysozoa</taxon>
        <taxon>Arthropoda</taxon>
        <taxon>Hexapoda</taxon>
        <taxon>Insecta</taxon>
        <taxon>Pterygota</taxon>
        <taxon>Neoptera</taxon>
        <taxon>Endopterygota</taxon>
        <taxon>Lepidoptera</taxon>
        <taxon>Glossata</taxon>
        <taxon>Ditrysia</taxon>
        <taxon>Tineoidea</taxon>
        <taxon>Psychidae</taxon>
        <taxon>Oiketicinae</taxon>
        <taxon>Eumeta</taxon>
    </lineage>
</organism>
<name>A0A4C1VZF4_EUMVA</name>
<comment type="caution">
    <text evidence="1">The sequence shown here is derived from an EMBL/GenBank/DDBJ whole genome shotgun (WGS) entry which is preliminary data.</text>
</comment>
<keyword evidence="2" id="KW-1185">Reference proteome</keyword>
<dbReference type="EMBL" id="BGZK01000431">
    <property type="protein sequence ID" value="GBP43205.1"/>
    <property type="molecule type" value="Genomic_DNA"/>
</dbReference>
<reference evidence="1 2" key="1">
    <citation type="journal article" date="2019" name="Commun. Biol.">
        <title>The bagworm genome reveals a unique fibroin gene that provides high tensile strength.</title>
        <authorList>
            <person name="Kono N."/>
            <person name="Nakamura H."/>
            <person name="Ohtoshi R."/>
            <person name="Tomita M."/>
            <person name="Numata K."/>
            <person name="Arakawa K."/>
        </authorList>
    </citation>
    <scope>NUCLEOTIDE SEQUENCE [LARGE SCALE GENOMIC DNA]</scope>
</reference>